<evidence type="ECO:0000313" key="2">
    <source>
        <dbReference type="Proteomes" id="UP001596473"/>
    </source>
</evidence>
<comment type="caution">
    <text evidence="1">The sequence shown here is derived from an EMBL/GenBank/DDBJ whole genome shotgun (WGS) entry which is preliminary data.</text>
</comment>
<keyword evidence="2" id="KW-1185">Reference proteome</keyword>
<dbReference type="Proteomes" id="UP001596473">
    <property type="component" value="Unassembled WGS sequence"/>
</dbReference>
<dbReference type="RefSeq" id="WP_380187817.1">
    <property type="nucleotide sequence ID" value="NZ_JBHTBQ010000014.1"/>
</dbReference>
<accession>A0ABW2QXI7</accession>
<reference evidence="2" key="1">
    <citation type="journal article" date="2019" name="Int. J. Syst. Evol. Microbiol.">
        <title>The Global Catalogue of Microorganisms (GCM) 10K type strain sequencing project: providing services to taxonomists for standard genome sequencing and annotation.</title>
        <authorList>
            <consortium name="The Broad Institute Genomics Platform"/>
            <consortium name="The Broad Institute Genome Sequencing Center for Infectious Disease"/>
            <person name="Wu L."/>
            <person name="Ma J."/>
        </authorList>
    </citation>
    <scope>NUCLEOTIDE SEQUENCE [LARGE SCALE GENOMIC DNA]</scope>
    <source>
        <strain evidence="2">CCUG 62945</strain>
    </source>
</reference>
<dbReference type="EMBL" id="JBHTBQ010000014">
    <property type="protein sequence ID" value="MFC7420188.1"/>
    <property type="molecule type" value="Genomic_DNA"/>
</dbReference>
<proteinExistence type="predicted"/>
<organism evidence="1 2">
    <name type="scientific">Iodobacter arcticus</name>
    <dbReference type="NCBI Taxonomy" id="590593"/>
    <lineage>
        <taxon>Bacteria</taxon>
        <taxon>Pseudomonadati</taxon>
        <taxon>Pseudomonadota</taxon>
        <taxon>Betaproteobacteria</taxon>
        <taxon>Neisseriales</taxon>
        <taxon>Chitinibacteraceae</taxon>
        <taxon>Iodobacter</taxon>
    </lineage>
</organism>
<gene>
    <name evidence="1" type="ORF">ACFQNF_09855</name>
</gene>
<protein>
    <submittedName>
        <fullName evidence="1">Uncharacterized protein</fullName>
    </submittedName>
</protein>
<sequence>MANQRNNEIDQTRLVIAALAASFAKALGEQYPTFLPAFESELEKQYQDLRSAEVSHVGAMETLRWVKEFLG</sequence>
<evidence type="ECO:0000313" key="1">
    <source>
        <dbReference type="EMBL" id="MFC7420188.1"/>
    </source>
</evidence>
<name>A0ABW2QXI7_9NEIS</name>